<evidence type="ECO:0000313" key="1">
    <source>
        <dbReference type="EMBL" id="MBS7230536.1"/>
    </source>
</evidence>
<reference evidence="1 2" key="1">
    <citation type="journal article" date="2018" name="Int. J. Syst. Evol. Microbiol.">
        <title>Flavobacterium chryseum sp. nov. and Flavobacterium psychroterrae sp. nov., novel environmental bacteria isolated from Antarctica.</title>
        <authorList>
            <person name="Kralova S."/>
            <person name="Svec P."/>
            <person name="Busse H.J."/>
            <person name="Stankova E."/>
            <person name="Vaczi P."/>
            <person name="Sedlacek I."/>
        </authorList>
    </citation>
    <scope>NUCLEOTIDE SEQUENCE [LARGE SCALE GENOMIC DNA]</scope>
    <source>
        <strain evidence="1 2">CCM 8827</strain>
    </source>
</reference>
<accession>A0ABS5P8Q6</accession>
<keyword evidence="2" id="KW-1185">Reference proteome</keyword>
<dbReference type="EMBL" id="JAGYVZ010000004">
    <property type="protein sequence ID" value="MBS7230536.1"/>
    <property type="molecule type" value="Genomic_DNA"/>
</dbReference>
<protein>
    <submittedName>
        <fullName evidence="1">Uncharacterized protein</fullName>
    </submittedName>
</protein>
<dbReference type="Proteomes" id="UP000722625">
    <property type="component" value="Unassembled WGS sequence"/>
</dbReference>
<proteinExistence type="predicted"/>
<evidence type="ECO:0000313" key="2">
    <source>
        <dbReference type="Proteomes" id="UP000722625"/>
    </source>
</evidence>
<sequence>MQLEEKARELISKKYYSPVVVLNDNKNITLNSVLDTSNGTLFTICDSHYSFKDQEGNFWLTIPKKLIINDEQYYPVIGNRYICDGIKYSFRTKEVVIAMAIDYFKKHIRKDYTLKKKKKWHLFFCMGQRYVLPYKSFKSRTNSKIKFYISNN</sequence>
<name>A0ABS5P8Q6_9FLAO</name>
<organism evidence="1 2">
    <name type="scientific">Flavobacterium psychroterrae</name>
    <dbReference type="NCBI Taxonomy" id="2133767"/>
    <lineage>
        <taxon>Bacteria</taxon>
        <taxon>Pseudomonadati</taxon>
        <taxon>Bacteroidota</taxon>
        <taxon>Flavobacteriia</taxon>
        <taxon>Flavobacteriales</taxon>
        <taxon>Flavobacteriaceae</taxon>
        <taxon>Flavobacterium</taxon>
    </lineage>
</organism>
<gene>
    <name evidence="1" type="ORF">KHA90_05830</name>
</gene>
<dbReference type="RefSeq" id="WP_213296335.1">
    <property type="nucleotide sequence ID" value="NZ_JAGYVZ010000004.1"/>
</dbReference>
<comment type="caution">
    <text evidence="1">The sequence shown here is derived from an EMBL/GenBank/DDBJ whole genome shotgun (WGS) entry which is preliminary data.</text>
</comment>